<feature type="transmembrane region" description="Helical" evidence="1">
    <location>
        <begin position="30"/>
        <end position="50"/>
    </location>
</feature>
<dbReference type="AlphaFoldDB" id="A0A6C0FH47"/>
<feature type="transmembrane region" description="Helical" evidence="1">
    <location>
        <begin position="95"/>
        <end position="113"/>
    </location>
</feature>
<sequence length="383" mass="43776">MSEILELQPDSPGTEYPEAGMVERGTVKSVFKNILIPLVAAIAVTFVLFFPNLPVLGYFRKTLGHVALFLWGLIAFILVFSNTTTFKMSINQQKYLVYAVIASAFGYSLLFNIEEKKEIPIPKKEILLDVYSLYKETLADYISSGDHSLEQETLVYSELLTKMAVKLSKLGNYKEKDSVKEIIDEEGVNMFIKAFKVMKLVKKSLEYLDWEPPIETAINSELKTKIDGLKDTFLLIDNFYDSLGDGWDSAPIPEFATDSQQLLKSYYDCIKELKTIGETLVRETEFKDAEIVYTELLNKLKVLLCENKLDFAKIVEITKSKTTDVITEQQIIDLKTSAHCIKQEEVIKQEQFTQNIFSNIHEKETDSIQDKIDNENILYVRPS</sequence>
<evidence type="ECO:0008006" key="3">
    <source>
        <dbReference type="Google" id="ProtNLM"/>
    </source>
</evidence>
<keyword evidence="1" id="KW-0472">Membrane</keyword>
<protein>
    <recommendedName>
        <fullName evidence="3">5-bromo-4-chloroindolyl phosphate hydrolysis protein</fullName>
    </recommendedName>
</protein>
<keyword evidence="1" id="KW-1133">Transmembrane helix</keyword>
<dbReference type="EMBL" id="MN738829">
    <property type="protein sequence ID" value="QHT38275.1"/>
    <property type="molecule type" value="Genomic_DNA"/>
</dbReference>
<feature type="transmembrane region" description="Helical" evidence="1">
    <location>
        <begin position="62"/>
        <end position="83"/>
    </location>
</feature>
<evidence type="ECO:0000256" key="1">
    <source>
        <dbReference type="SAM" id="Phobius"/>
    </source>
</evidence>
<reference evidence="2" key="1">
    <citation type="journal article" date="2020" name="Nature">
        <title>Giant virus diversity and host interactions through global metagenomics.</title>
        <authorList>
            <person name="Schulz F."/>
            <person name="Roux S."/>
            <person name="Paez-Espino D."/>
            <person name="Jungbluth S."/>
            <person name="Walsh D.A."/>
            <person name="Denef V.J."/>
            <person name="McMahon K.D."/>
            <person name="Konstantinidis K.T."/>
            <person name="Eloe-Fadrosh E.A."/>
            <person name="Kyrpides N.C."/>
            <person name="Woyke T."/>
        </authorList>
    </citation>
    <scope>NUCLEOTIDE SEQUENCE</scope>
    <source>
        <strain evidence="2">GVMAG-S-ERX556101-89</strain>
    </source>
</reference>
<accession>A0A6C0FH47</accession>
<keyword evidence="1" id="KW-0812">Transmembrane</keyword>
<name>A0A6C0FH47_9ZZZZ</name>
<proteinExistence type="predicted"/>
<organism evidence="2">
    <name type="scientific">viral metagenome</name>
    <dbReference type="NCBI Taxonomy" id="1070528"/>
    <lineage>
        <taxon>unclassified sequences</taxon>
        <taxon>metagenomes</taxon>
        <taxon>organismal metagenomes</taxon>
    </lineage>
</organism>
<evidence type="ECO:0000313" key="2">
    <source>
        <dbReference type="EMBL" id="QHT38275.1"/>
    </source>
</evidence>